<evidence type="ECO:0000256" key="5">
    <source>
        <dbReference type="ARBA" id="ARBA00022946"/>
    </source>
</evidence>
<dbReference type="GeneID" id="7016809"/>
<organism evidence="10 11">
    <name type="scientific">Thermococcus onnurineus (strain NA1)</name>
    <dbReference type="NCBI Taxonomy" id="523850"/>
    <lineage>
        <taxon>Archaea</taxon>
        <taxon>Methanobacteriati</taxon>
        <taxon>Methanobacteriota</taxon>
        <taxon>Thermococci</taxon>
        <taxon>Thermococcales</taxon>
        <taxon>Thermococcaceae</taxon>
        <taxon>Thermococcus</taxon>
    </lineage>
</organism>
<reference evidence="10 11" key="1">
    <citation type="journal article" date="2008" name="J. Bacteriol.">
        <title>The complete genome sequence of Thermococcus onnurineus NA1 reveals a mixed heterotrophic and carboxydotrophic metabolism.</title>
        <authorList>
            <person name="Lee H.S."/>
            <person name="Kang S.G."/>
            <person name="Bae S.S."/>
            <person name="Lim J.K."/>
            <person name="Cho Y."/>
            <person name="Kim Y.J."/>
            <person name="Jeon J.H."/>
            <person name="Cha S.S."/>
            <person name="Kwon K.K."/>
            <person name="Kim H.T."/>
            <person name="Park C.J."/>
            <person name="Lee H.W."/>
            <person name="Kim S.I."/>
            <person name="Chun J."/>
            <person name="Colwell R.R."/>
            <person name="Kim S.J."/>
            <person name="Lee J.H."/>
        </authorList>
    </citation>
    <scope>NUCLEOTIDE SEQUENCE [LARGE SCALE GENOMIC DNA]</scope>
    <source>
        <strain evidence="10 11">NA1</strain>
    </source>
</reference>
<evidence type="ECO:0000256" key="2">
    <source>
        <dbReference type="ARBA" id="ARBA00022670"/>
    </source>
</evidence>
<keyword evidence="7 8" id="KW-0472">Membrane</keyword>
<dbReference type="MEROPS" id="M50.A04"/>
<comment type="subcellular location">
    <subcellularLocation>
        <location evidence="1">Membrane</location>
        <topology evidence="1">Multi-pass membrane protein</topology>
    </subcellularLocation>
</comment>
<keyword evidence="5" id="KW-0809">Transit peptide</keyword>
<feature type="domain" description="Peptidase M50" evidence="9">
    <location>
        <begin position="178"/>
        <end position="356"/>
    </location>
</feature>
<evidence type="ECO:0000256" key="8">
    <source>
        <dbReference type="SAM" id="Phobius"/>
    </source>
</evidence>
<sequence length="416" mass="46149">MSRGIYECINCGHREILDSSEPLLEKACPRCGRDMVLVGFYTESQELTVQVQPSRPSLPENLKEKLKEFYNLELKQIDGNVFVFEVQGIMENNFERVLRELEELGYWAALKKREGKVLLFVFPAQEIKEDNRWLPWIFLIATIFTTFLAGYYLSLAYIDTLNYYGLPGIRNPYLNAIAFSISVMAILGTHELGHKIAAAYHGVRATMPYFIPFPSMLGTLGAVIRVKSPLPTRNAAIDLGISGPIAGFLIALPVSIIGLRLSIPVPAELVSPTEGSIVFGENLIFLLLEKYIVTFPEDTVIFLHPVAIAGWVGILVTFLNLIPAAQLDGGHIARAFLSEKTHRYLTIAVGLVLIGMSFLWVGWLIWGMLVLLMGSVGNPGALDEVSSISKKRLVLVILAVMIFLISATPRPLWVTG</sequence>
<dbReference type="OrthoDB" id="19110at2157"/>
<evidence type="ECO:0000256" key="7">
    <source>
        <dbReference type="ARBA" id="ARBA00023136"/>
    </source>
</evidence>
<evidence type="ECO:0000259" key="9">
    <source>
        <dbReference type="Pfam" id="PF02163"/>
    </source>
</evidence>
<gene>
    <name evidence="10" type="ordered locus">TON_0512</name>
</gene>
<dbReference type="GO" id="GO:0008233">
    <property type="term" value="F:peptidase activity"/>
    <property type="evidence" value="ECO:0007669"/>
    <property type="project" value="UniProtKB-KW"/>
</dbReference>
<dbReference type="eggNOG" id="arCOG00609">
    <property type="taxonomic scope" value="Archaea"/>
</dbReference>
<keyword evidence="11" id="KW-1185">Reference proteome</keyword>
<dbReference type="EMBL" id="CP000855">
    <property type="protein sequence ID" value="ACJ15999.1"/>
    <property type="molecule type" value="Genomic_DNA"/>
</dbReference>
<dbReference type="InterPro" id="IPR044838">
    <property type="entry name" value="EGY1-like"/>
</dbReference>
<dbReference type="GO" id="GO:0016020">
    <property type="term" value="C:membrane"/>
    <property type="evidence" value="ECO:0007669"/>
    <property type="project" value="UniProtKB-SubCell"/>
</dbReference>
<protein>
    <submittedName>
        <fullName evidence="10">Membrane-associated metallopeptidase</fullName>
    </submittedName>
</protein>
<feature type="transmembrane region" description="Helical" evidence="8">
    <location>
        <begin position="133"/>
        <end position="153"/>
    </location>
</feature>
<keyword evidence="6 8" id="KW-1133">Transmembrane helix</keyword>
<feature type="transmembrane region" description="Helical" evidence="8">
    <location>
        <begin position="244"/>
        <end position="263"/>
    </location>
</feature>
<proteinExistence type="predicted"/>
<dbReference type="CDD" id="cd06160">
    <property type="entry name" value="S2P-M50_like_2"/>
    <property type="match status" value="1"/>
</dbReference>
<evidence type="ECO:0000313" key="11">
    <source>
        <dbReference type="Proteomes" id="UP000002727"/>
    </source>
</evidence>
<evidence type="ECO:0000256" key="6">
    <source>
        <dbReference type="ARBA" id="ARBA00022989"/>
    </source>
</evidence>
<dbReference type="HOGENOM" id="CLU_028221_0_1_2"/>
<keyword evidence="3 8" id="KW-0812">Transmembrane</keyword>
<feature type="transmembrane region" description="Helical" evidence="8">
    <location>
        <begin position="393"/>
        <end position="413"/>
    </location>
</feature>
<dbReference type="KEGG" id="ton:TON_0512"/>
<dbReference type="PANTHER" id="PTHR31412:SF0">
    <property type="entry name" value="ZINC METALLOPROTEASE EGY1, CHLOROPLASTIC-RELATED"/>
    <property type="match status" value="1"/>
</dbReference>
<evidence type="ECO:0000256" key="3">
    <source>
        <dbReference type="ARBA" id="ARBA00022692"/>
    </source>
</evidence>
<feature type="transmembrane region" description="Helical" evidence="8">
    <location>
        <begin position="205"/>
        <end position="224"/>
    </location>
</feature>
<feature type="transmembrane region" description="Helical" evidence="8">
    <location>
        <begin position="299"/>
        <end position="323"/>
    </location>
</feature>
<dbReference type="PATRIC" id="fig|523850.10.peg.513"/>
<dbReference type="InterPro" id="IPR008915">
    <property type="entry name" value="Peptidase_M50"/>
</dbReference>
<dbReference type="GO" id="GO:0006508">
    <property type="term" value="P:proteolysis"/>
    <property type="evidence" value="ECO:0007669"/>
    <property type="project" value="UniProtKB-KW"/>
</dbReference>
<feature type="transmembrane region" description="Helical" evidence="8">
    <location>
        <begin position="173"/>
        <end position="193"/>
    </location>
</feature>
<dbReference type="RefSeq" id="WP_012571471.1">
    <property type="nucleotide sequence ID" value="NC_011529.1"/>
</dbReference>
<evidence type="ECO:0000313" key="10">
    <source>
        <dbReference type="EMBL" id="ACJ15999.1"/>
    </source>
</evidence>
<name>B6YU57_THEON</name>
<evidence type="ECO:0000256" key="1">
    <source>
        <dbReference type="ARBA" id="ARBA00004141"/>
    </source>
</evidence>
<dbReference type="AlphaFoldDB" id="B6YU57"/>
<dbReference type="Proteomes" id="UP000002727">
    <property type="component" value="Chromosome"/>
</dbReference>
<keyword evidence="4" id="KW-0378">Hydrolase</keyword>
<accession>B6YU57</accession>
<evidence type="ECO:0000256" key="4">
    <source>
        <dbReference type="ARBA" id="ARBA00022801"/>
    </source>
</evidence>
<dbReference type="CDD" id="cd00350">
    <property type="entry name" value="rubredoxin_like"/>
    <property type="match status" value="1"/>
</dbReference>
<feature type="transmembrane region" description="Helical" evidence="8">
    <location>
        <begin position="344"/>
        <end position="373"/>
    </location>
</feature>
<dbReference type="PANTHER" id="PTHR31412">
    <property type="entry name" value="ZINC METALLOPROTEASE EGY1"/>
    <property type="match status" value="1"/>
</dbReference>
<dbReference type="Pfam" id="PF02163">
    <property type="entry name" value="Peptidase_M50"/>
    <property type="match status" value="1"/>
</dbReference>
<dbReference type="STRING" id="523850.TON_0512"/>
<keyword evidence="2" id="KW-0645">Protease</keyword>